<proteinExistence type="predicted"/>
<comment type="caution">
    <text evidence="2">The sequence shown here is derived from an EMBL/GenBank/DDBJ whole genome shotgun (WGS) entry which is preliminary data.</text>
</comment>
<feature type="compositionally biased region" description="Basic and acidic residues" evidence="1">
    <location>
        <begin position="51"/>
        <end position="80"/>
    </location>
</feature>
<organism evidence="2 3">
    <name type="scientific">Cymbomonas tetramitiformis</name>
    <dbReference type="NCBI Taxonomy" id="36881"/>
    <lineage>
        <taxon>Eukaryota</taxon>
        <taxon>Viridiplantae</taxon>
        <taxon>Chlorophyta</taxon>
        <taxon>Pyramimonadophyceae</taxon>
        <taxon>Pyramimonadales</taxon>
        <taxon>Pyramimonadaceae</taxon>
        <taxon>Cymbomonas</taxon>
    </lineage>
</organism>
<feature type="compositionally biased region" description="Basic and acidic residues" evidence="1">
    <location>
        <begin position="118"/>
        <end position="130"/>
    </location>
</feature>
<evidence type="ECO:0000256" key="1">
    <source>
        <dbReference type="SAM" id="MobiDB-lite"/>
    </source>
</evidence>
<evidence type="ECO:0000313" key="2">
    <source>
        <dbReference type="EMBL" id="KAK3269970.1"/>
    </source>
</evidence>
<dbReference type="AlphaFoldDB" id="A0AAE0G2H5"/>
<sequence>MTEKAETEKEKTEPAIQKHGIYRVFMEQLEQLKQHEANETGITVKKARPTKSNEPEAAREFMTEINRLTEEAETKSKKTEPAVQKQGIFRTLQDQPEQLEHNDEDNTGTTDNKNQSAENDKREATQKDVENFDETANNEIATQEETTETREEP</sequence>
<dbReference type="EMBL" id="LGRX02010640">
    <property type="protein sequence ID" value="KAK3269970.1"/>
    <property type="molecule type" value="Genomic_DNA"/>
</dbReference>
<keyword evidence="3" id="KW-1185">Reference proteome</keyword>
<reference evidence="2 3" key="1">
    <citation type="journal article" date="2015" name="Genome Biol. Evol.">
        <title>Comparative Genomics of a Bacterivorous Green Alga Reveals Evolutionary Causalities and Consequences of Phago-Mixotrophic Mode of Nutrition.</title>
        <authorList>
            <person name="Burns J.A."/>
            <person name="Paasch A."/>
            <person name="Narechania A."/>
            <person name="Kim E."/>
        </authorList>
    </citation>
    <scope>NUCLEOTIDE SEQUENCE [LARGE SCALE GENOMIC DNA]</scope>
    <source>
        <strain evidence="2 3">PLY_AMNH</strain>
    </source>
</reference>
<evidence type="ECO:0000313" key="3">
    <source>
        <dbReference type="Proteomes" id="UP001190700"/>
    </source>
</evidence>
<feature type="compositionally biased region" description="Polar residues" evidence="1">
    <location>
        <begin position="107"/>
        <end position="117"/>
    </location>
</feature>
<feature type="region of interest" description="Disordered" evidence="1">
    <location>
        <begin position="36"/>
        <end position="153"/>
    </location>
</feature>
<feature type="compositionally biased region" description="Low complexity" evidence="1">
    <location>
        <begin position="134"/>
        <end position="144"/>
    </location>
</feature>
<accession>A0AAE0G2H5</accession>
<name>A0AAE0G2H5_9CHLO</name>
<gene>
    <name evidence="2" type="ORF">CYMTET_21609</name>
</gene>
<dbReference type="Proteomes" id="UP001190700">
    <property type="component" value="Unassembled WGS sequence"/>
</dbReference>
<protein>
    <submittedName>
        <fullName evidence="2">Uncharacterized protein</fullName>
    </submittedName>
</protein>